<keyword evidence="4 9" id="KW-0812">Transmembrane</keyword>
<dbReference type="InterPro" id="IPR050366">
    <property type="entry name" value="BP-dependent_transpt_permease"/>
</dbReference>
<feature type="transmembrane region" description="Helical" evidence="9">
    <location>
        <begin position="147"/>
        <end position="174"/>
    </location>
</feature>
<evidence type="ECO:0000256" key="4">
    <source>
        <dbReference type="ARBA" id="ARBA00022692"/>
    </source>
</evidence>
<dbReference type="HOGENOM" id="CLU_028518_1_1_5"/>
<evidence type="ECO:0000313" key="11">
    <source>
        <dbReference type="EMBL" id="EPX80359.1"/>
    </source>
</evidence>
<comment type="similarity">
    <text evidence="9">Belongs to the binding-protein-dependent transport system permease family.</text>
</comment>
<sequence length="298" mass="31566">MTDLNSADLGGFDDTAVPAVSSRRRAMRRFARNRAALVGLAIFALILLVALLAPLLSPFPGDVADEVHFDRLLQPPSATYLMGTDEAGRDVLTRVMHGAKLSLVMGISVIAIAASVGVPLGLAAGYYGGWTEIVIMRITDVFSSIPALVLALAISVVLGASLLNVVIALSVVWWRVFCRIAHGQTLSIKQENFVTAAQSMGASDAHVMFREILPNMASSLLVAASLDAGIVILTGTAISFLGAGANPPTAEWGLMVATGRHYLPDAWWASLFPGIAIFLTVMSLNMIGDGLRDFFAEE</sequence>
<keyword evidence="3" id="KW-1003">Cell membrane</keyword>
<evidence type="ECO:0000256" key="1">
    <source>
        <dbReference type="ARBA" id="ARBA00004651"/>
    </source>
</evidence>
<evidence type="ECO:0000256" key="8">
    <source>
        <dbReference type="ARBA" id="ARBA00023136"/>
    </source>
</evidence>
<dbReference type="PANTHER" id="PTHR43386">
    <property type="entry name" value="OLIGOPEPTIDE TRANSPORT SYSTEM PERMEASE PROTEIN APPC"/>
    <property type="match status" value="1"/>
</dbReference>
<dbReference type="GO" id="GO:0015833">
    <property type="term" value="P:peptide transport"/>
    <property type="evidence" value="ECO:0007669"/>
    <property type="project" value="UniProtKB-KW"/>
</dbReference>
<dbReference type="Gene3D" id="1.10.3720.10">
    <property type="entry name" value="MetI-like"/>
    <property type="match status" value="1"/>
</dbReference>
<keyword evidence="5" id="KW-0571">Peptide transport</keyword>
<feature type="transmembrane region" description="Helical" evidence="9">
    <location>
        <begin position="266"/>
        <end position="287"/>
    </location>
</feature>
<organism evidence="11 12">
    <name type="scientific">Salipiger mucosus DSM 16094</name>
    <dbReference type="NCBI Taxonomy" id="1123237"/>
    <lineage>
        <taxon>Bacteria</taxon>
        <taxon>Pseudomonadati</taxon>
        <taxon>Pseudomonadota</taxon>
        <taxon>Alphaproteobacteria</taxon>
        <taxon>Rhodobacterales</taxon>
        <taxon>Roseobacteraceae</taxon>
        <taxon>Salipiger</taxon>
    </lineage>
</organism>
<dbReference type="EMBL" id="APVH01000032">
    <property type="protein sequence ID" value="EPX80359.1"/>
    <property type="molecule type" value="Genomic_DNA"/>
</dbReference>
<dbReference type="eggNOG" id="COG1173">
    <property type="taxonomic scope" value="Bacteria"/>
</dbReference>
<reference evidence="12" key="1">
    <citation type="journal article" date="2014" name="Stand. Genomic Sci.">
        <title>Genome sequence of the exopolysaccharide-producing Salipiger mucosus type strain (DSM 16094(T)), a moderately halophilic member of the Roseobacter clade.</title>
        <authorList>
            <person name="Riedel T."/>
            <person name="Spring S."/>
            <person name="Fiebig A."/>
            <person name="Petersen J."/>
            <person name="Kyrpides N.C."/>
            <person name="Goker M."/>
            <person name="Klenk H.P."/>
        </authorList>
    </citation>
    <scope>NUCLEOTIDE SEQUENCE [LARGE SCALE GENOMIC DNA]</scope>
    <source>
        <strain evidence="12">DSM 16094</strain>
    </source>
</reference>
<name>S9S2C2_9RHOB</name>
<protein>
    <submittedName>
        <fullName evidence="11">Dipeptide transport system permease protein DppC</fullName>
    </submittedName>
</protein>
<keyword evidence="2 9" id="KW-0813">Transport</keyword>
<feature type="transmembrane region" description="Helical" evidence="9">
    <location>
        <begin position="103"/>
        <end position="127"/>
    </location>
</feature>
<evidence type="ECO:0000259" key="10">
    <source>
        <dbReference type="PROSITE" id="PS50928"/>
    </source>
</evidence>
<evidence type="ECO:0000256" key="6">
    <source>
        <dbReference type="ARBA" id="ARBA00022927"/>
    </source>
</evidence>
<feature type="transmembrane region" description="Helical" evidence="9">
    <location>
        <begin position="220"/>
        <end position="246"/>
    </location>
</feature>
<dbReference type="InterPro" id="IPR000515">
    <property type="entry name" value="MetI-like"/>
</dbReference>
<keyword evidence="6" id="KW-0653">Protein transport</keyword>
<gene>
    <name evidence="11" type="ORF">Salmuc_03675</name>
</gene>
<dbReference type="RefSeq" id="WP_020038809.1">
    <property type="nucleotide sequence ID" value="NZ_KE557277.1"/>
</dbReference>
<evidence type="ECO:0000256" key="2">
    <source>
        <dbReference type="ARBA" id="ARBA00022448"/>
    </source>
</evidence>
<dbReference type="STRING" id="1123237.Salmuc_03675"/>
<dbReference type="CDD" id="cd06261">
    <property type="entry name" value="TM_PBP2"/>
    <property type="match status" value="1"/>
</dbReference>
<keyword evidence="8 9" id="KW-0472">Membrane</keyword>
<evidence type="ECO:0000313" key="12">
    <source>
        <dbReference type="Proteomes" id="UP000015347"/>
    </source>
</evidence>
<feature type="domain" description="ABC transmembrane type-1" evidence="10">
    <location>
        <begin position="99"/>
        <end position="288"/>
    </location>
</feature>
<dbReference type="InterPro" id="IPR035906">
    <property type="entry name" value="MetI-like_sf"/>
</dbReference>
<dbReference type="GO" id="GO:0015031">
    <property type="term" value="P:protein transport"/>
    <property type="evidence" value="ECO:0007669"/>
    <property type="project" value="UniProtKB-KW"/>
</dbReference>
<dbReference type="GO" id="GO:0005886">
    <property type="term" value="C:plasma membrane"/>
    <property type="evidence" value="ECO:0007669"/>
    <property type="project" value="UniProtKB-SubCell"/>
</dbReference>
<dbReference type="InterPro" id="IPR025966">
    <property type="entry name" value="OppC_N"/>
</dbReference>
<feature type="transmembrane region" description="Helical" evidence="9">
    <location>
        <begin position="35"/>
        <end position="56"/>
    </location>
</feature>
<evidence type="ECO:0000256" key="9">
    <source>
        <dbReference type="RuleBase" id="RU363032"/>
    </source>
</evidence>
<dbReference type="SUPFAM" id="SSF161098">
    <property type="entry name" value="MetI-like"/>
    <property type="match status" value="1"/>
</dbReference>
<comment type="caution">
    <text evidence="11">The sequence shown here is derived from an EMBL/GenBank/DDBJ whole genome shotgun (WGS) entry which is preliminary data.</text>
</comment>
<proteinExistence type="inferred from homology"/>
<dbReference type="Pfam" id="PF12911">
    <property type="entry name" value="OppC_N"/>
    <property type="match status" value="1"/>
</dbReference>
<dbReference type="PROSITE" id="PS50928">
    <property type="entry name" value="ABC_TM1"/>
    <property type="match status" value="1"/>
</dbReference>
<keyword evidence="7 9" id="KW-1133">Transmembrane helix</keyword>
<evidence type="ECO:0000256" key="5">
    <source>
        <dbReference type="ARBA" id="ARBA00022856"/>
    </source>
</evidence>
<dbReference type="PANTHER" id="PTHR43386:SF1">
    <property type="entry name" value="D,D-DIPEPTIDE TRANSPORT SYSTEM PERMEASE PROTEIN DDPC-RELATED"/>
    <property type="match status" value="1"/>
</dbReference>
<keyword evidence="12" id="KW-1185">Reference proteome</keyword>
<dbReference type="AlphaFoldDB" id="S9S2C2"/>
<comment type="subcellular location">
    <subcellularLocation>
        <location evidence="1 9">Cell membrane</location>
        <topology evidence="1 9">Multi-pass membrane protein</topology>
    </subcellularLocation>
</comment>
<dbReference type="Proteomes" id="UP000015347">
    <property type="component" value="Unassembled WGS sequence"/>
</dbReference>
<dbReference type="Pfam" id="PF00528">
    <property type="entry name" value="BPD_transp_1"/>
    <property type="match status" value="1"/>
</dbReference>
<accession>S9S2C2</accession>
<evidence type="ECO:0000256" key="7">
    <source>
        <dbReference type="ARBA" id="ARBA00022989"/>
    </source>
</evidence>
<evidence type="ECO:0000256" key="3">
    <source>
        <dbReference type="ARBA" id="ARBA00022475"/>
    </source>
</evidence>
<dbReference type="GO" id="GO:0055085">
    <property type="term" value="P:transmembrane transport"/>
    <property type="evidence" value="ECO:0007669"/>
    <property type="project" value="InterPro"/>
</dbReference>